<evidence type="ECO:0000313" key="4">
    <source>
        <dbReference type="EMBL" id="KYH26890.1"/>
    </source>
</evidence>
<dbReference type="GO" id="GO:0003677">
    <property type="term" value="F:DNA binding"/>
    <property type="evidence" value="ECO:0007669"/>
    <property type="project" value="UniProtKB-KW"/>
</dbReference>
<keyword evidence="4" id="KW-0347">Helicase</keyword>
<proteinExistence type="predicted"/>
<evidence type="ECO:0000259" key="3">
    <source>
        <dbReference type="SMART" id="SM00491"/>
    </source>
</evidence>
<dbReference type="GO" id="GO:0003678">
    <property type="term" value="F:DNA helicase activity"/>
    <property type="evidence" value="ECO:0007669"/>
    <property type="project" value="InterPro"/>
</dbReference>
<gene>
    <name evidence="4" type="ORF">HAPAU_07780</name>
</gene>
<dbReference type="GO" id="GO:0016818">
    <property type="term" value="F:hydrolase activity, acting on acid anhydrides, in phosphorus-containing anhydrides"/>
    <property type="evidence" value="ECO:0007669"/>
    <property type="project" value="InterPro"/>
</dbReference>
<dbReference type="InterPro" id="IPR010614">
    <property type="entry name" value="RAD3-like_helicase_DEAD"/>
</dbReference>
<protein>
    <submittedName>
        <fullName evidence="4">ATP-dependent DNA helicase DinG</fullName>
    </submittedName>
</protein>
<dbReference type="Gene3D" id="3.40.50.300">
    <property type="entry name" value="P-loop containing nucleotide triphosphate hydrolases"/>
    <property type="match status" value="2"/>
</dbReference>
<dbReference type="AlphaFoldDB" id="A0A151AH58"/>
<feature type="compositionally biased region" description="Low complexity" evidence="2">
    <location>
        <begin position="557"/>
        <end position="581"/>
    </location>
</feature>
<reference evidence="4 5" key="1">
    <citation type="submission" date="2016-02" db="EMBL/GenBank/DDBJ databases">
        <title>Genome sequence of Halalkalicoccus paucihalophilus DSM 24557.</title>
        <authorList>
            <person name="Poehlein A."/>
            <person name="Daniel R."/>
        </authorList>
    </citation>
    <scope>NUCLEOTIDE SEQUENCE [LARGE SCALE GENOMIC DNA]</scope>
    <source>
        <strain evidence="4 5">DSM 24557</strain>
    </source>
</reference>
<dbReference type="InterPro" id="IPR027417">
    <property type="entry name" value="P-loop_NTPase"/>
</dbReference>
<feature type="region of interest" description="Disordered" evidence="2">
    <location>
        <begin position="536"/>
        <end position="593"/>
    </location>
</feature>
<keyword evidence="4" id="KW-0378">Hydrolase</keyword>
<evidence type="ECO:0000313" key="5">
    <source>
        <dbReference type="Proteomes" id="UP000075321"/>
    </source>
</evidence>
<dbReference type="PATRIC" id="fig|1008153.3.peg.780"/>
<organism evidence="4 5">
    <name type="scientific">Halalkalicoccus paucihalophilus</name>
    <dbReference type="NCBI Taxonomy" id="1008153"/>
    <lineage>
        <taxon>Archaea</taxon>
        <taxon>Methanobacteriati</taxon>
        <taxon>Methanobacteriota</taxon>
        <taxon>Stenosarchaea group</taxon>
        <taxon>Halobacteria</taxon>
        <taxon>Halobacteriales</taxon>
        <taxon>Halococcaceae</taxon>
        <taxon>Halalkalicoccus</taxon>
    </lineage>
</organism>
<dbReference type="OrthoDB" id="76985at2157"/>
<comment type="caution">
    <text evidence="4">The sequence shown here is derived from an EMBL/GenBank/DDBJ whole genome shotgun (WGS) entry which is preliminary data.</text>
</comment>
<dbReference type="Pfam" id="PF06733">
    <property type="entry name" value="DEAD_2"/>
    <property type="match status" value="1"/>
</dbReference>
<keyword evidence="4" id="KW-0547">Nucleotide-binding</keyword>
<keyword evidence="4" id="KW-0067">ATP-binding</keyword>
<dbReference type="PANTHER" id="PTHR11472:SF34">
    <property type="entry name" value="REGULATOR OF TELOMERE ELONGATION HELICASE 1"/>
    <property type="match status" value="1"/>
</dbReference>
<sequence length="593" mass="66031">MQSARIESEFPAPSYRGNQREALSDIRQAFEAGNDVVLVRAPTGSGKSLLARAICGAARTPEEAEPKQATGAYYTTPQVSQLDDVASDPLLSDLQVIRGKGNYTCLLPGEEDTKVNRAPCVRERGYDCAVKHRCPYFSDRAIASNRAIAAMTLAYFMQTAGSEVFRTRDVCVIDEAHGLADWAEMYATIDLGPRTVPMWEDLSVPEIASVSRAARYADSLSQTCARRKDDLLAREELTPNEAAERDRLQELISELDWFVTDYRDPESPTTWAVDRGEEGSLSIKPMNPERYLSHTVWERANRFALLSATILNKEAFCRGVGLDPDRVALVDVGHTFPVENRPLYDVTQGKMTYDEREETIPRVARVLVRIMAEHSDHKGIVHAHSYAIQERLADLLADFGVGDRVRTHDREDRNAALEAWKASGGADVFLSVKMEEALDLEGDLARWQVLCKAPYLNTNDSRVAHRLERGQWAWYHRAALRTVIQACGRVVRSPEDQGATYLADSSLLDLFERTRGEMPPWFEAQVERMVPPELPAFEASTGAGGDRSRTRPDQSRSRQVSGSRSTRSPDGSSASSRSNGRANHPLNDVWGDG</sequence>
<dbReference type="SMART" id="SM00491">
    <property type="entry name" value="HELICc2"/>
    <property type="match status" value="1"/>
</dbReference>
<dbReference type="PANTHER" id="PTHR11472">
    <property type="entry name" value="DNA REPAIR DEAD HELICASE RAD3/XP-D SUBFAMILY MEMBER"/>
    <property type="match status" value="1"/>
</dbReference>
<dbReference type="InterPro" id="IPR045028">
    <property type="entry name" value="DinG/Rad3-like"/>
</dbReference>
<dbReference type="RefSeq" id="WP_066379770.1">
    <property type="nucleotide sequence ID" value="NZ_LTAZ01000003.1"/>
</dbReference>
<feature type="compositionally biased region" description="Basic and acidic residues" evidence="2">
    <location>
        <begin position="546"/>
        <end position="556"/>
    </location>
</feature>
<evidence type="ECO:0000256" key="1">
    <source>
        <dbReference type="ARBA" id="ARBA00023125"/>
    </source>
</evidence>
<dbReference type="EMBL" id="LTAZ01000003">
    <property type="protein sequence ID" value="KYH26890.1"/>
    <property type="molecule type" value="Genomic_DNA"/>
</dbReference>
<dbReference type="GO" id="GO:0006139">
    <property type="term" value="P:nucleobase-containing compound metabolic process"/>
    <property type="evidence" value="ECO:0007669"/>
    <property type="project" value="InterPro"/>
</dbReference>
<keyword evidence="5" id="KW-1185">Reference proteome</keyword>
<name>A0A151AH58_9EURY</name>
<dbReference type="GO" id="GO:0005524">
    <property type="term" value="F:ATP binding"/>
    <property type="evidence" value="ECO:0007669"/>
    <property type="project" value="InterPro"/>
</dbReference>
<evidence type="ECO:0000256" key="2">
    <source>
        <dbReference type="SAM" id="MobiDB-lite"/>
    </source>
</evidence>
<accession>A0A151AH58</accession>
<feature type="domain" description="ATP-dependent helicase C-terminal" evidence="3">
    <location>
        <begin position="386"/>
        <end position="509"/>
    </location>
</feature>
<dbReference type="InterPro" id="IPR006555">
    <property type="entry name" value="ATP-dep_Helicase_C"/>
</dbReference>
<keyword evidence="1" id="KW-0238">DNA-binding</keyword>
<dbReference type="Pfam" id="PF13307">
    <property type="entry name" value="Helicase_C_2"/>
    <property type="match status" value="1"/>
</dbReference>
<dbReference type="SUPFAM" id="SSF52540">
    <property type="entry name" value="P-loop containing nucleoside triphosphate hydrolases"/>
    <property type="match status" value="1"/>
</dbReference>
<dbReference type="Proteomes" id="UP000075321">
    <property type="component" value="Unassembled WGS sequence"/>
</dbReference>